<dbReference type="Gene3D" id="3.40.50.10860">
    <property type="entry name" value="Leucine Dehydrogenase, chain A, domain 1"/>
    <property type="match status" value="1"/>
</dbReference>
<dbReference type="Proteomes" id="UP001056291">
    <property type="component" value="Chromosome"/>
</dbReference>
<feature type="domain" description="Quinate/shikimate 5-dehydrogenase/glutamyl-tRNA reductase" evidence="9">
    <location>
        <begin position="125"/>
        <end position="199"/>
    </location>
</feature>
<dbReference type="Pfam" id="PF01488">
    <property type="entry name" value="Shikimate_DH"/>
    <property type="match status" value="1"/>
</dbReference>
<evidence type="ECO:0000256" key="1">
    <source>
        <dbReference type="ARBA" id="ARBA00004871"/>
    </source>
</evidence>
<dbReference type="PANTHER" id="PTHR21089:SF1">
    <property type="entry name" value="BIFUNCTIONAL 3-DEHYDROQUINATE DEHYDRATASE_SHIKIMATE DEHYDROGENASE, CHLOROPLASTIC"/>
    <property type="match status" value="1"/>
</dbReference>
<feature type="binding site" evidence="8">
    <location>
        <position position="226"/>
    </location>
    <ligand>
        <name>shikimate</name>
        <dbReference type="ChEBI" id="CHEBI:36208"/>
    </ligand>
</feature>
<dbReference type="CDD" id="cd01065">
    <property type="entry name" value="NAD_bind_Shikimate_DH"/>
    <property type="match status" value="1"/>
</dbReference>
<feature type="binding site" evidence="8">
    <location>
        <begin position="159"/>
        <end position="164"/>
    </location>
    <ligand>
        <name>NADP(+)</name>
        <dbReference type="ChEBI" id="CHEBI:58349"/>
    </ligand>
</feature>
<comment type="subunit">
    <text evidence="8">Homodimer.</text>
</comment>
<dbReference type="InterPro" id="IPR022893">
    <property type="entry name" value="Shikimate_DH_fam"/>
</dbReference>
<feature type="domain" description="SDH C-terminal" evidence="11">
    <location>
        <begin position="247"/>
        <end position="271"/>
    </location>
</feature>
<feature type="binding site" evidence="8">
    <location>
        <position position="254"/>
    </location>
    <ligand>
        <name>shikimate</name>
        <dbReference type="ChEBI" id="CHEBI:36208"/>
    </ligand>
</feature>
<dbReference type="InterPro" id="IPR036291">
    <property type="entry name" value="NAD(P)-bd_dom_sf"/>
</dbReference>
<dbReference type="PANTHER" id="PTHR21089">
    <property type="entry name" value="SHIKIMATE DEHYDROGENASE"/>
    <property type="match status" value="1"/>
</dbReference>
<comment type="caution">
    <text evidence="8">Lacks conserved residue(s) required for the propagation of feature annotation.</text>
</comment>
<dbReference type="SUPFAM" id="SSF51735">
    <property type="entry name" value="NAD(P)-binding Rossmann-fold domains"/>
    <property type="match status" value="1"/>
</dbReference>
<dbReference type="NCBIfam" id="NF001312">
    <property type="entry name" value="PRK00258.1-4"/>
    <property type="match status" value="1"/>
</dbReference>
<gene>
    <name evidence="8" type="primary">aroE</name>
    <name evidence="12" type="ORF">NBZ79_00180</name>
</gene>
<comment type="similarity">
    <text evidence="8">Belongs to the shikimate dehydrogenase family.</text>
</comment>
<feature type="binding site" evidence="8">
    <location>
        <position position="109"/>
    </location>
    <ligand>
        <name>shikimate</name>
        <dbReference type="ChEBI" id="CHEBI:36208"/>
    </ligand>
</feature>
<evidence type="ECO:0000256" key="3">
    <source>
        <dbReference type="ARBA" id="ARBA00022605"/>
    </source>
</evidence>
<keyword evidence="13" id="KW-1185">Reference proteome</keyword>
<evidence type="ECO:0000256" key="4">
    <source>
        <dbReference type="ARBA" id="ARBA00022857"/>
    </source>
</evidence>
<comment type="function">
    <text evidence="8">Involved in the biosynthesis of the chorismate, which leads to the biosynthesis of aromatic amino acids. Catalyzes the reversible NADPH linked reduction of 3-dehydroshikimate (DHSA) to yield shikimate (SA).</text>
</comment>
<dbReference type="InterPro" id="IPR013708">
    <property type="entry name" value="Shikimate_DH-bd_N"/>
</dbReference>
<evidence type="ECO:0000256" key="7">
    <source>
        <dbReference type="ARBA" id="ARBA00049442"/>
    </source>
</evidence>
<proteinExistence type="inferred from homology"/>
<dbReference type="NCBIfam" id="TIGR00507">
    <property type="entry name" value="aroE"/>
    <property type="match status" value="1"/>
</dbReference>
<comment type="pathway">
    <text evidence="1 8">Metabolic intermediate biosynthesis; chorismate biosynthesis; chorismate from D-erythrose 4-phosphate and phosphoenolpyruvate: step 4/7.</text>
</comment>
<comment type="catalytic activity">
    <reaction evidence="7 8">
        <text>shikimate + NADP(+) = 3-dehydroshikimate + NADPH + H(+)</text>
        <dbReference type="Rhea" id="RHEA:17737"/>
        <dbReference type="ChEBI" id="CHEBI:15378"/>
        <dbReference type="ChEBI" id="CHEBI:16630"/>
        <dbReference type="ChEBI" id="CHEBI:36208"/>
        <dbReference type="ChEBI" id="CHEBI:57783"/>
        <dbReference type="ChEBI" id="CHEBI:58349"/>
        <dbReference type="EC" id="1.1.1.25"/>
    </reaction>
</comment>
<organism evidence="12 13">
    <name type="scientific">Sneathiella marina</name>
    <dbReference type="NCBI Taxonomy" id="2950108"/>
    <lineage>
        <taxon>Bacteria</taxon>
        <taxon>Pseudomonadati</taxon>
        <taxon>Pseudomonadota</taxon>
        <taxon>Alphaproteobacteria</taxon>
        <taxon>Sneathiellales</taxon>
        <taxon>Sneathiellaceae</taxon>
        <taxon>Sneathiella</taxon>
    </lineage>
</organism>
<evidence type="ECO:0000256" key="6">
    <source>
        <dbReference type="ARBA" id="ARBA00023141"/>
    </source>
</evidence>
<feature type="binding site" evidence="8">
    <location>
        <position position="68"/>
    </location>
    <ligand>
        <name>shikimate</name>
        <dbReference type="ChEBI" id="CHEBI:36208"/>
    </ligand>
</feature>
<evidence type="ECO:0000256" key="2">
    <source>
        <dbReference type="ARBA" id="ARBA00012962"/>
    </source>
</evidence>
<evidence type="ECO:0000259" key="11">
    <source>
        <dbReference type="Pfam" id="PF18317"/>
    </source>
</evidence>
<dbReference type="Gene3D" id="3.40.50.720">
    <property type="entry name" value="NAD(P)-binding Rossmann-like Domain"/>
    <property type="match status" value="1"/>
</dbReference>
<sequence>MKKTAGVMGWPLSHSLSPRLHGYWIDKYKLNAGYAALPVRPEDLEAVLRRLPAESLQKGEIFRGTNLTIPLKETAMDIVDVLDPSARRIGAVNTIVLGESGEMIGRNTDGVGFMDSLNEHPDVAALQGGTAVLVGTGGAARAVAVALVDMGFARILMTNRTRERAENLAAHIGEKAEVVDWHARSDCLAEADFLVNTTSLGMSGQPSLDLPLDALKATAIVTDIIYAPQQTELLKAAKLRGNETIEGIGMLLHQAKAGFEAWFGTRPEVDAGLRDHVLEGLKGNE</sequence>
<evidence type="ECO:0000313" key="12">
    <source>
        <dbReference type="EMBL" id="USG61391.1"/>
    </source>
</evidence>
<keyword evidence="4 8" id="KW-0521">NADP</keyword>
<keyword evidence="6 8" id="KW-0057">Aromatic amino acid biosynthesis</keyword>
<reference evidence="12" key="1">
    <citation type="submission" date="2022-06" db="EMBL/GenBank/DDBJ databases">
        <title>Sneathiella actinostolidae sp. nov., isolated from a sea anemonein the Western Pacific Ocean.</title>
        <authorList>
            <person name="Wei M.J."/>
        </authorList>
    </citation>
    <scope>NUCLEOTIDE SEQUENCE</scope>
    <source>
        <strain evidence="12">PHK-P5</strain>
    </source>
</reference>
<name>A0ABY4W9S1_9PROT</name>
<dbReference type="InterPro" id="IPR011342">
    <property type="entry name" value="Shikimate_DH"/>
</dbReference>
<keyword evidence="3 8" id="KW-0028">Amino-acid biosynthesis</keyword>
<keyword evidence="5 8" id="KW-0560">Oxidoreductase</keyword>
<dbReference type="GO" id="GO:0004764">
    <property type="term" value="F:shikimate 3-dehydrogenase (NADP+) activity"/>
    <property type="evidence" value="ECO:0007669"/>
    <property type="project" value="UniProtKB-EC"/>
</dbReference>
<feature type="domain" description="Shikimate dehydrogenase substrate binding N-terminal" evidence="10">
    <location>
        <begin position="7"/>
        <end position="95"/>
    </location>
</feature>
<protein>
    <recommendedName>
        <fullName evidence="2 8">Shikimate dehydrogenase (NADP(+))</fullName>
        <shortName evidence="8">SDH</shortName>
        <ecNumber evidence="2 8">1.1.1.25</ecNumber>
    </recommendedName>
</protein>
<feature type="active site" description="Proton acceptor" evidence="8">
    <location>
        <position position="72"/>
    </location>
</feature>
<dbReference type="InterPro" id="IPR006151">
    <property type="entry name" value="Shikm_DH/Glu-tRNA_Rdtase"/>
</dbReference>
<evidence type="ECO:0000256" key="5">
    <source>
        <dbReference type="ARBA" id="ARBA00023002"/>
    </source>
</evidence>
<feature type="binding site" evidence="8">
    <location>
        <begin position="15"/>
        <end position="17"/>
    </location>
    <ligand>
        <name>shikimate</name>
        <dbReference type="ChEBI" id="CHEBI:36208"/>
    </ligand>
</feature>
<evidence type="ECO:0000256" key="8">
    <source>
        <dbReference type="HAMAP-Rule" id="MF_00222"/>
    </source>
</evidence>
<evidence type="ECO:0000313" key="13">
    <source>
        <dbReference type="Proteomes" id="UP001056291"/>
    </source>
</evidence>
<dbReference type="RefSeq" id="WP_251934392.1">
    <property type="nucleotide sequence ID" value="NZ_CP098747.1"/>
</dbReference>
<dbReference type="Pfam" id="PF18317">
    <property type="entry name" value="SDH_C"/>
    <property type="match status" value="1"/>
</dbReference>
<dbReference type="InterPro" id="IPR046346">
    <property type="entry name" value="Aminoacid_DH-like_N_sf"/>
</dbReference>
<evidence type="ECO:0000259" key="10">
    <source>
        <dbReference type="Pfam" id="PF08501"/>
    </source>
</evidence>
<accession>A0ABY4W9S1</accession>
<feature type="binding site" evidence="8">
    <location>
        <position position="93"/>
    </location>
    <ligand>
        <name>shikimate</name>
        <dbReference type="ChEBI" id="CHEBI:36208"/>
    </ligand>
</feature>
<dbReference type="HAMAP" id="MF_00222">
    <property type="entry name" value="Shikimate_DH_AroE"/>
    <property type="match status" value="1"/>
</dbReference>
<dbReference type="EMBL" id="CP098747">
    <property type="protein sequence ID" value="USG61391.1"/>
    <property type="molecule type" value="Genomic_DNA"/>
</dbReference>
<dbReference type="Pfam" id="PF08501">
    <property type="entry name" value="Shikimate_dh_N"/>
    <property type="match status" value="1"/>
</dbReference>
<dbReference type="InterPro" id="IPR041121">
    <property type="entry name" value="SDH_C"/>
</dbReference>
<evidence type="ECO:0000259" key="9">
    <source>
        <dbReference type="Pfam" id="PF01488"/>
    </source>
</evidence>
<feature type="binding site" evidence="8">
    <location>
        <position position="247"/>
    </location>
    <ligand>
        <name>NADP(+)</name>
        <dbReference type="ChEBI" id="CHEBI:58349"/>
    </ligand>
</feature>
<feature type="binding site" evidence="8">
    <location>
        <position position="224"/>
    </location>
    <ligand>
        <name>NADP(+)</name>
        <dbReference type="ChEBI" id="CHEBI:58349"/>
    </ligand>
</feature>
<dbReference type="EC" id="1.1.1.25" evidence="2 8"/>
<dbReference type="SUPFAM" id="SSF53223">
    <property type="entry name" value="Aminoacid dehydrogenase-like, N-terminal domain"/>
    <property type="match status" value="1"/>
</dbReference>